<keyword evidence="2" id="KW-0808">Transferase</keyword>
<dbReference type="GO" id="GO:0032259">
    <property type="term" value="P:methylation"/>
    <property type="evidence" value="ECO:0007669"/>
    <property type="project" value="UniProtKB-KW"/>
</dbReference>
<accession>Q6MKU1</accession>
<dbReference type="InterPro" id="IPR013216">
    <property type="entry name" value="Methyltransf_11"/>
</dbReference>
<feature type="domain" description="Methyltransferase type 11" evidence="1">
    <location>
        <begin position="42"/>
        <end position="136"/>
    </location>
</feature>
<reference evidence="2 3" key="1">
    <citation type="journal article" date="2004" name="Science">
        <title>A predator unmasked: life cycle of Bdellovibrio bacteriovorus from a genomic perspective.</title>
        <authorList>
            <person name="Rendulic S."/>
            <person name="Jagtap P."/>
            <person name="Rosinus A."/>
            <person name="Eppinger M."/>
            <person name="Baar C."/>
            <person name="Lanz C."/>
            <person name="Keller H."/>
            <person name="Lambert C."/>
            <person name="Evans K.J."/>
            <person name="Goesmann A."/>
            <person name="Meyer F."/>
            <person name="Sockett R.E."/>
            <person name="Schuster S.C."/>
        </authorList>
    </citation>
    <scope>NUCLEOTIDE SEQUENCE [LARGE SCALE GENOMIC DNA]</scope>
    <source>
        <strain evidence="3">ATCC 15356 / DSM 50701 / NCIMB 9529 / HD100</strain>
    </source>
</reference>
<dbReference type="RefSeq" id="WP_011164718.1">
    <property type="nucleotide sequence ID" value="NC_005363.1"/>
</dbReference>
<dbReference type="HOGENOM" id="CLU_1425462_0_0_7"/>
<evidence type="ECO:0000313" key="3">
    <source>
        <dbReference type="Proteomes" id="UP000008080"/>
    </source>
</evidence>
<keyword evidence="2" id="KW-0489">Methyltransferase</keyword>
<dbReference type="Pfam" id="PF08241">
    <property type="entry name" value="Methyltransf_11"/>
    <property type="match status" value="1"/>
</dbReference>
<protein>
    <submittedName>
        <fullName evidence="2">Putative SAM-dependent methyltransferases</fullName>
        <ecNumber evidence="2">2.1.1.-</ecNumber>
    </submittedName>
</protein>
<organism evidence="2 3">
    <name type="scientific">Bdellovibrio bacteriovorus (strain ATCC 15356 / DSM 50701 / NCIMB 9529 / HD100)</name>
    <dbReference type="NCBI Taxonomy" id="264462"/>
    <lineage>
        <taxon>Bacteria</taxon>
        <taxon>Pseudomonadati</taxon>
        <taxon>Bdellovibrionota</taxon>
        <taxon>Bdellovibrionia</taxon>
        <taxon>Bdellovibrionales</taxon>
        <taxon>Pseudobdellovibrionaceae</taxon>
        <taxon>Bdellovibrio</taxon>
    </lineage>
</organism>
<keyword evidence="3" id="KW-1185">Reference proteome</keyword>
<dbReference type="InterPro" id="IPR029063">
    <property type="entry name" value="SAM-dependent_MTases_sf"/>
</dbReference>
<dbReference type="EMBL" id="BX842652">
    <property type="protein sequence ID" value="CAE80116.1"/>
    <property type="molecule type" value="Genomic_DNA"/>
</dbReference>
<dbReference type="STRING" id="264462.Bd2290"/>
<gene>
    <name evidence="2" type="ordered locus">Bd2290</name>
</gene>
<evidence type="ECO:0000259" key="1">
    <source>
        <dbReference type="Pfam" id="PF08241"/>
    </source>
</evidence>
<name>Q6MKU1_BDEBA</name>
<dbReference type="AlphaFoldDB" id="Q6MKU1"/>
<dbReference type="KEGG" id="bba:Bd2290"/>
<evidence type="ECO:0000313" key="2">
    <source>
        <dbReference type="EMBL" id="CAE80116.1"/>
    </source>
</evidence>
<dbReference type="EC" id="2.1.1.-" evidence="2"/>
<dbReference type="Gene3D" id="3.40.50.150">
    <property type="entry name" value="Vaccinia Virus protein VP39"/>
    <property type="match status" value="1"/>
</dbReference>
<dbReference type="SUPFAM" id="SSF53335">
    <property type="entry name" value="S-adenosyl-L-methionine-dependent methyltransferases"/>
    <property type="match status" value="1"/>
</dbReference>
<dbReference type="GO" id="GO:0008757">
    <property type="term" value="F:S-adenosylmethionine-dependent methyltransferase activity"/>
    <property type="evidence" value="ECO:0007669"/>
    <property type="project" value="InterPro"/>
</dbReference>
<proteinExistence type="predicted"/>
<sequence length="199" mass="22046">MEPTAETLQPEAPQSPQQALLQADATAFPAFWQNLQNQNVLLVGWGTGKLAESLLDKGNTVTCIEASADLISKAREFTDTHPIHMIHADLANAAEESGHAKFPVVITSLVAEPVRDLARFFKQVTSLLSLHGTFYISEIHPESAPPANHIHHEETVNLTAQQTGLDLERTEIFYGSSDLRALTQMWEYHLETEFPPAEH</sequence>
<dbReference type="eggNOG" id="COG2227">
    <property type="taxonomic scope" value="Bacteria"/>
</dbReference>
<dbReference type="GeneID" id="93013217"/>
<dbReference type="Proteomes" id="UP000008080">
    <property type="component" value="Chromosome"/>
</dbReference>